<keyword evidence="2" id="KW-1185">Reference proteome</keyword>
<dbReference type="RefSeq" id="WP_084121366.1">
    <property type="nucleotide sequence ID" value="NZ_LT838813.1"/>
</dbReference>
<name>A0A1W2H7F0_9BACT</name>
<gene>
    <name evidence="1" type="ORF">SAMN00777080_3192</name>
</gene>
<dbReference type="InterPro" id="IPR024510">
    <property type="entry name" value="DUF2589"/>
</dbReference>
<evidence type="ECO:0000313" key="2">
    <source>
        <dbReference type="Proteomes" id="UP000192333"/>
    </source>
</evidence>
<proteinExistence type="predicted"/>
<dbReference type="STRING" id="758820.SAMN00777080_3192"/>
<sequence>MAEITFDPAEFKQVPLDFIISAPLRSTIEAHKLASITTIEFIRELIGMGNQKFERKIKKVATDNNGNTTTSDETKEILVPYLALTKVPNLNFDSLSVEFEYSISQIFEDKSKKEKRGDFKIGGSPFLAKFIDIGLSGSVSSSQSQENTINKSGKLLIKLHVSETGLPQGLEKVINWMVQGIDSDLEGAEQGG</sequence>
<dbReference type="EMBL" id="LT838813">
    <property type="protein sequence ID" value="SMD44568.1"/>
    <property type="molecule type" value="Genomic_DNA"/>
</dbReference>
<evidence type="ECO:0000313" key="1">
    <source>
        <dbReference type="EMBL" id="SMD44568.1"/>
    </source>
</evidence>
<dbReference type="OrthoDB" id="980792at2"/>
<organism evidence="1 2">
    <name type="scientific">Aquiflexum balticum DSM 16537</name>
    <dbReference type="NCBI Taxonomy" id="758820"/>
    <lineage>
        <taxon>Bacteria</taxon>
        <taxon>Pseudomonadati</taxon>
        <taxon>Bacteroidota</taxon>
        <taxon>Cytophagia</taxon>
        <taxon>Cytophagales</taxon>
        <taxon>Cyclobacteriaceae</taxon>
        <taxon>Aquiflexum</taxon>
    </lineage>
</organism>
<evidence type="ECO:0008006" key="3">
    <source>
        <dbReference type="Google" id="ProtNLM"/>
    </source>
</evidence>
<dbReference type="AlphaFoldDB" id="A0A1W2H7F0"/>
<dbReference type="Pfam" id="PF11655">
    <property type="entry name" value="DUF2589"/>
    <property type="match status" value="1"/>
</dbReference>
<protein>
    <recommendedName>
        <fullName evidence="3">DUF2589 domain-containing protein</fullName>
    </recommendedName>
</protein>
<reference evidence="2" key="1">
    <citation type="submission" date="2017-04" db="EMBL/GenBank/DDBJ databases">
        <authorList>
            <person name="Varghese N."/>
            <person name="Submissions S."/>
        </authorList>
    </citation>
    <scope>NUCLEOTIDE SEQUENCE [LARGE SCALE GENOMIC DNA]</scope>
    <source>
        <strain evidence="2">DSM 16537</strain>
    </source>
</reference>
<dbReference type="Proteomes" id="UP000192333">
    <property type="component" value="Chromosome I"/>
</dbReference>
<accession>A0A1W2H7F0</accession>